<name>A0ABV7Y037_9FLAO</name>
<dbReference type="PROSITE" id="PS51257">
    <property type="entry name" value="PROKAR_LIPOPROTEIN"/>
    <property type="match status" value="1"/>
</dbReference>
<sequence>MKTMLKTLGVIAIILTLSSCAVDGYYGGRTHGYGYYGPRYYGYGHGYTERVYVYGGGHHGGYYHRGGGGHHNGFHR</sequence>
<dbReference type="Proteomes" id="UP001595735">
    <property type="component" value="Unassembled WGS sequence"/>
</dbReference>
<keyword evidence="1" id="KW-0732">Signal</keyword>
<evidence type="ECO:0000313" key="2">
    <source>
        <dbReference type="EMBL" id="MFC3757290.1"/>
    </source>
</evidence>
<evidence type="ECO:0008006" key="4">
    <source>
        <dbReference type="Google" id="ProtNLM"/>
    </source>
</evidence>
<reference evidence="3" key="1">
    <citation type="journal article" date="2019" name="Int. J. Syst. Evol. Microbiol.">
        <title>The Global Catalogue of Microorganisms (GCM) 10K type strain sequencing project: providing services to taxonomists for standard genome sequencing and annotation.</title>
        <authorList>
            <consortium name="The Broad Institute Genomics Platform"/>
            <consortium name="The Broad Institute Genome Sequencing Center for Infectious Disease"/>
            <person name="Wu L."/>
            <person name="Ma J."/>
        </authorList>
    </citation>
    <scope>NUCLEOTIDE SEQUENCE [LARGE SCALE GENOMIC DNA]</scope>
    <source>
        <strain evidence="3">CECT 7798</strain>
    </source>
</reference>
<evidence type="ECO:0000256" key="1">
    <source>
        <dbReference type="SAM" id="SignalP"/>
    </source>
</evidence>
<feature type="chain" id="PRO_5045219653" description="Lipoprotein" evidence="1">
    <location>
        <begin position="22"/>
        <end position="76"/>
    </location>
</feature>
<proteinExistence type="predicted"/>
<gene>
    <name evidence="2" type="ORF">ACFONJ_15035</name>
</gene>
<dbReference type="EMBL" id="JBHRYO010000002">
    <property type="protein sequence ID" value="MFC3757290.1"/>
    <property type="molecule type" value="Genomic_DNA"/>
</dbReference>
<feature type="signal peptide" evidence="1">
    <location>
        <begin position="1"/>
        <end position="21"/>
    </location>
</feature>
<evidence type="ECO:0000313" key="3">
    <source>
        <dbReference type="Proteomes" id="UP001595735"/>
    </source>
</evidence>
<protein>
    <recommendedName>
        <fullName evidence="4">Lipoprotein</fullName>
    </recommendedName>
</protein>
<dbReference type="RefSeq" id="WP_290298376.1">
    <property type="nucleotide sequence ID" value="NZ_JAUFQR010000001.1"/>
</dbReference>
<accession>A0ABV7Y037</accession>
<keyword evidence="3" id="KW-1185">Reference proteome</keyword>
<comment type="caution">
    <text evidence="2">The sequence shown here is derived from an EMBL/GenBank/DDBJ whole genome shotgun (WGS) entry which is preliminary data.</text>
</comment>
<organism evidence="2 3">
    <name type="scientific">Chryseobacterium tructae</name>
    <dbReference type="NCBI Taxonomy" id="1037380"/>
    <lineage>
        <taxon>Bacteria</taxon>
        <taxon>Pseudomonadati</taxon>
        <taxon>Bacteroidota</taxon>
        <taxon>Flavobacteriia</taxon>
        <taxon>Flavobacteriales</taxon>
        <taxon>Weeksellaceae</taxon>
        <taxon>Chryseobacterium group</taxon>
        <taxon>Chryseobacterium</taxon>
    </lineage>
</organism>